<gene>
    <name evidence="2" type="ORF">K4G66_09945</name>
</gene>
<evidence type="ECO:0000313" key="2">
    <source>
        <dbReference type="EMBL" id="WKN39023.1"/>
    </source>
</evidence>
<dbReference type="PANTHER" id="PTHR34986">
    <property type="entry name" value="EVOLVED BETA-GALACTOSIDASE SUBUNIT BETA"/>
    <property type="match status" value="1"/>
</dbReference>
<dbReference type="Pfam" id="PF04074">
    <property type="entry name" value="DUF386"/>
    <property type="match status" value="1"/>
</dbReference>
<feature type="signal peptide" evidence="1">
    <location>
        <begin position="1"/>
        <end position="27"/>
    </location>
</feature>
<organism evidence="2">
    <name type="scientific">Roseihalotalea indica</name>
    <dbReference type="NCBI Taxonomy" id="2867963"/>
    <lineage>
        <taxon>Bacteria</taxon>
        <taxon>Pseudomonadati</taxon>
        <taxon>Bacteroidota</taxon>
        <taxon>Cytophagia</taxon>
        <taxon>Cytophagales</taxon>
        <taxon>Catalimonadaceae</taxon>
        <taxon>Roseihalotalea</taxon>
    </lineage>
</organism>
<proteinExistence type="predicted"/>
<protein>
    <submittedName>
        <fullName evidence="2">YhcH/YjgK/YiaL family protein</fullName>
    </submittedName>
</protein>
<dbReference type="AlphaFoldDB" id="A0AA49JF96"/>
<accession>A0AA49JF96</accession>
<dbReference type="InterPro" id="IPR037012">
    <property type="entry name" value="NanQ/TabA/YiaL_sf"/>
</dbReference>
<feature type="chain" id="PRO_5041268618" evidence="1">
    <location>
        <begin position="28"/>
        <end position="213"/>
    </location>
</feature>
<reference evidence="2" key="2">
    <citation type="journal article" date="2024" name="Antonie Van Leeuwenhoek">
        <title>Roseihalotalea indica gen. nov., sp. nov., a halophilic Bacteroidetes from mesopelagic Southwest Indian Ocean with higher carbohydrate metabolic potential.</title>
        <authorList>
            <person name="Chen B."/>
            <person name="Zhang M."/>
            <person name="Lin D."/>
            <person name="Ye J."/>
            <person name="Tang K."/>
        </authorList>
    </citation>
    <scope>NUCLEOTIDE SEQUENCE</scope>
    <source>
        <strain evidence="2">TK19036</strain>
    </source>
</reference>
<dbReference type="NCBIfam" id="TIGR00022">
    <property type="entry name" value="YhcH/YjgK/YiaL family protein"/>
    <property type="match status" value="1"/>
</dbReference>
<dbReference type="GO" id="GO:0005829">
    <property type="term" value="C:cytosol"/>
    <property type="evidence" value="ECO:0007669"/>
    <property type="project" value="TreeGrafter"/>
</dbReference>
<dbReference type="InterPro" id="IPR004375">
    <property type="entry name" value="NanQ/TabA/YiaL"/>
</dbReference>
<evidence type="ECO:0000256" key="1">
    <source>
        <dbReference type="SAM" id="SignalP"/>
    </source>
</evidence>
<dbReference type="SUPFAM" id="SSF51197">
    <property type="entry name" value="Clavaminate synthase-like"/>
    <property type="match status" value="1"/>
</dbReference>
<reference evidence="2" key="1">
    <citation type="journal article" date="2023" name="Comput. Struct. Biotechnol. J.">
        <title>Discovery of a novel marine Bacteroidetes with a rich repertoire of carbohydrate-active enzymes.</title>
        <authorList>
            <person name="Chen B."/>
            <person name="Liu G."/>
            <person name="Chen Q."/>
            <person name="Wang H."/>
            <person name="Liu L."/>
            <person name="Tang K."/>
        </authorList>
    </citation>
    <scope>NUCLEOTIDE SEQUENCE</scope>
    <source>
        <strain evidence="2">TK19036</strain>
    </source>
</reference>
<name>A0AA49JF96_9BACT</name>
<dbReference type="Gene3D" id="2.60.120.370">
    <property type="entry name" value="YhcH/YjgK/YiaL"/>
    <property type="match status" value="1"/>
</dbReference>
<sequence length="213" mass="24031">MNKLLISMKALLCVSLYLAGFGSYAQGADNETTTSGWYESREWLNGLTLNPHASVNEQEFSRQYQANKQGWDKAFEFLKTTDLDGLAPGRYPIDEGNVFAMVSEVAPLEMEQVKWEAHRNFNDLQYIVQGKAKMGVAPVDQANVIKPYDSQKDIAFYDAEGEYYDAEPGTFFIFSPQEAHRPAIKMDGYDQIKRIVIKVRSDSGTEDGHTGNY</sequence>
<keyword evidence="1" id="KW-0732">Signal</keyword>
<dbReference type="PANTHER" id="PTHR34986:SF1">
    <property type="entry name" value="PROTEIN YIAL"/>
    <property type="match status" value="1"/>
</dbReference>
<dbReference type="EMBL" id="CP120682">
    <property type="protein sequence ID" value="WKN39023.1"/>
    <property type="molecule type" value="Genomic_DNA"/>
</dbReference>